<dbReference type="InterPro" id="IPR050826">
    <property type="entry name" value="Krueppel_C2H2_ZnFinger"/>
</dbReference>
<dbReference type="PROSITE" id="PS00028">
    <property type="entry name" value="ZINC_FINGER_C2H2_1"/>
    <property type="match status" value="3"/>
</dbReference>
<dbReference type="InterPro" id="IPR013087">
    <property type="entry name" value="Znf_C2H2_type"/>
</dbReference>
<feature type="region of interest" description="Disordered" evidence="13">
    <location>
        <begin position="127"/>
        <end position="152"/>
    </location>
</feature>
<keyword evidence="5" id="KW-0677">Repeat</keyword>
<protein>
    <submittedName>
        <fullName evidence="15">Zinc finger protein 383</fullName>
    </submittedName>
</protein>
<reference evidence="15" key="1">
    <citation type="journal article" date="2021" name="Evol. Appl.">
        <title>The genome of the Pyrenean desman and the effects of bottlenecks and inbreeding on the genomic landscape of an endangered species.</title>
        <authorList>
            <person name="Escoda L."/>
            <person name="Castresana J."/>
        </authorList>
    </citation>
    <scope>NUCLEOTIDE SEQUENCE</scope>
    <source>
        <strain evidence="15">IBE-C5619</strain>
    </source>
</reference>
<dbReference type="GO" id="GO:0003677">
    <property type="term" value="F:DNA binding"/>
    <property type="evidence" value="ECO:0007669"/>
    <property type="project" value="UniProtKB-KW"/>
</dbReference>
<evidence type="ECO:0000256" key="9">
    <source>
        <dbReference type="ARBA" id="ARBA00023125"/>
    </source>
</evidence>
<dbReference type="SMART" id="SM00355">
    <property type="entry name" value="ZnF_C2H2"/>
    <property type="match status" value="3"/>
</dbReference>
<organism evidence="15 16">
    <name type="scientific">Galemys pyrenaicus</name>
    <name type="common">Iberian desman</name>
    <name type="synonym">Pyrenean desman</name>
    <dbReference type="NCBI Taxonomy" id="202257"/>
    <lineage>
        <taxon>Eukaryota</taxon>
        <taxon>Metazoa</taxon>
        <taxon>Chordata</taxon>
        <taxon>Craniata</taxon>
        <taxon>Vertebrata</taxon>
        <taxon>Euteleostomi</taxon>
        <taxon>Mammalia</taxon>
        <taxon>Eutheria</taxon>
        <taxon>Laurasiatheria</taxon>
        <taxon>Eulipotyphla</taxon>
        <taxon>Talpidae</taxon>
        <taxon>Galemys</taxon>
    </lineage>
</organism>
<feature type="domain" description="C2H2-type" evidence="14">
    <location>
        <begin position="226"/>
        <end position="253"/>
    </location>
</feature>
<keyword evidence="8" id="KW-0805">Transcription regulation</keyword>
<evidence type="ECO:0000256" key="2">
    <source>
        <dbReference type="ARBA" id="ARBA00004123"/>
    </source>
</evidence>
<comment type="caution">
    <text evidence="15">The sequence shown here is derived from an EMBL/GenBank/DDBJ whole genome shotgun (WGS) entry which is preliminary data.</text>
</comment>
<gene>
    <name evidence="15" type="ORF">J0S82_006793</name>
</gene>
<comment type="subcellular location">
    <subcellularLocation>
        <location evidence="2">Nucleus</location>
    </subcellularLocation>
</comment>
<evidence type="ECO:0000256" key="7">
    <source>
        <dbReference type="ARBA" id="ARBA00022833"/>
    </source>
</evidence>
<dbReference type="FunFam" id="3.30.160.60:FF:001576">
    <property type="entry name" value="HKR1, GLI-Kruppel zinc finger family member"/>
    <property type="match status" value="1"/>
</dbReference>
<keyword evidence="16" id="KW-1185">Reference proteome</keyword>
<dbReference type="FunFam" id="3.30.160.60:FF:000155">
    <property type="entry name" value="zinc finger protein 133 isoform X1"/>
    <property type="match status" value="1"/>
</dbReference>
<proteinExistence type="inferred from homology"/>
<evidence type="ECO:0000256" key="13">
    <source>
        <dbReference type="SAM" id="MobiDB-lite"/>
    </source>
</evidence>
<dbReference type="GO" id="GO:0005634">
    <property type="term" value="C:nucleus"/>
    <property type="evidence" value="ECO:0007669"/>
    <property type="project" value="UniProtKB-SubCell"/>
</dbReference>
<keyword evidence="7" id="KW-0862">Zinc</keyword>
<dbReference type="PROSITE" id="PS50157">
    <property type="entry name" value="ZINC_FINGER_C2H2_2"/>
    <property type="match status" value="3"/>
</dbReference>
<evidence type="ECO:0000256" key="6">
    <source>
        <dbReference type="ARBA" id="ARBA00022771"/>
    </source>
</evidence>
<dbReference type="SUPFAM" id="SSF57667">
    <property type="entry name" value="beta-beta-alpha zinc fingers"/>
    <property type="match status" value="2"/>
</dbReference>
<keyword evidence="6 12" id="KW-0863">Zinc-finger</keyword>
<dbReference type="EMBL" id="JAGFMF010011389">
    <property type="protein sequence ID" value="KAG8524382.1"/>
    <property type="molecule type" value="Genomic_DNA"/>
</dbReference>
<dbReference type="GO" id="GO:0008270">
    <property type="term" value="F:zinc ion binding"/>
    <property type="evidence" value="ECO:0007669"/>
    <property type="project" value="UniProtKB-KW"/>
</dbReference>
<dbReference type="Pfam" id="PF00096">
    <property type="entry name" value="zf-C2H2"/>
    <property type="match status" value="3"/>
</dbReference>
<dbReference type="FunFam" id="3.30.160.60:FF:002343">
    <property type="entry name" value="Zinc finger protein 33A"/>
    <property type="match status" value="1"/>
</dbReference>
<evidence type="ECO:0000256" key="3">
    <source>
        <dbReference type="ARBA" id="ARBA00006991"/>
    </source>
</evidence>
<evidence type="ECO:0000256" key="12">
    <source>
        <dbReference type="PROSITE-ProRule" id="PRU00042"/>
    </source>
</evidence>
<dbReference type="Proteomes" id="UP000700334">
    <property type="component" value="Unassembled WGS sequence"/>
</dbReference>
<evidence type="ECO:0000256" key="4">
    <source>
        <dbReference type="ARBA" id="ARBA00022723"/>
    </source>
</evidence>
<evidence type="ECO:0000259" key="14">
    <source>
        <dbReference type="PROSITE" id="PS50157"/>
    </source>
</evidence>
<name>A0A8J6AWL7_GALPY</name>
<accession>A0A8J6AWL7</accession>
<keyword evidence="11" id="KW-0539">Nucleus</keyword>
<sequence length="310" mass="35154">MLGRELTRGLCSDLESMCETKLLSLKKEVYEIESCQREIMGLTKHGLEYSSFRDVLEYRSHFDGQLGYPNGHFGQQLFTHEYMPTFIQQTFLTPLDESGYVMSSRHSSVQGRGRGLHLGGVEAAEHCPEDPAPGSDVVDPQPPGLSGWSKKSPGEKRICIRWASVQDWEKSNMEFGLGFIKASNLLSLRKTHTGKTTFLYTDWGKRSSSTSILIKNQRTCPGEKRYVCKECGRGFTRKSNLITHQRTHPGEQPFVCRECGRGINDKSTLISHQQTHSGEKPFRCRDCGRRFSQKPNLFRHKMAHSGDMSL</sequence>
<evidence type="ECO:0000313" key="16">
    <source>
        <dbReference type="Proteomes" id="UP000700334"/>
    </source>
</evidence>
<feature type="domain" description="C2H2-type" evidence="14">
    <location>
        <begin position="282"/>
        <end position="309"/>
    </location>
</feature>
<evidence type="ECO:0000256" key="8">
    <source>
        <dbReference type="ARBA" id="ARBA00023015"/>
    </source>
</evidence>
<dbReference type="AlphaFoldDB" id="A0A8J6AWL7"/>
<dbReference type="OrthoDB" id="9688852at2759"/>
<dbReference type="PANTHER" id="PTHR24377">
    <property type="entry name" value="IP01015P-RELATED"/>
    <property type="match status" value="1"/>
</dbReference>
<feature type="domain" description="C2H2-type" evidence="14">
    <location>
        <begin position="254"/>
        <end position="281"/>
    </location>
</feature>
<evidence type="ECO:0000256" key="10">
    <source>
        <dbReference type="ARBA" id="ARBA00023163"/>
    </source>
</evidence>
<evidence type="ECO:0000256" key="5">
    <source>
        <dbReference type="ARBA" id="ARBA00022737"/>
    </source>
</evidence>
<dbReference type="Gene3D" id="3.30.160.60">
    <property type="entry name" value="Classic Zinc Finger"/>
    <property type="match status" value="3"/>
</dbReference>
<comment type="function">
    <text evidence="1">May be involved in transcriptional regulation.</text>
</comment>
<dbReference type="InterPro" id="IPR036236">
    <property type="entry name" value="Znf_C2H2_sf"/>
</dbReference>
<keyword evidence="4" id="KW-0479">Metal-binding</keyword>
<keyword evidence="10" id="KW-0804">Transcription</keyword>
<evidence type="ECO:0000256" key="1">
    <source>
        <dbReference type="ARBA" id="ARBA00003767"/>
    </source>
</evidence>
<comment type="similarity">
    <text evidence="3">Belongs to the krueppel C2H2-type zinc-finger protein family.</text>
</comment>
<evidence type="ECO:0000313" key="15">
    <source>
        <dbReference type="EMBL" id="KAG8524382.1"/>
    </source>
</evidence>
<keyword evidence="9" id="KW-0238">DNA-binding</keyword>
<evidence type="ECO:0000256" key="11">
    <source>
        <dbReference type="ARBA" id="ARBA00023242"/>
    </source>
</evidence>